<dbReference type="Gene3D" id="2.40.420.20">
    <property type="match status" value="1"/>
</dbReference>
<reference evidence="4 5" key="1">
    <citation type="journal article" date="2019" name="Int. J. Syst. Evol. Microbiol.">
        <title>The Global Catalogue of Microorganisms (GCM) 10K type strain sequencing project: providing services to taxonomists for standard genome sequencing and annotation.</title>
        <authorList>
            <consortium name="The Broad Institute Genomics Platform"/>
            <consortium name="The Broad Institute Genome Sequencing Center for Infectious Disease"/>
            <person name="Wu L."/>
            <person name="Ma J."/>
        </authorList>
    </citation>
    <scope>NUCLEOTIDE SEQUENCE [LARGE SCALE GENOMIC DNA]</scope>
    <source>
        <strain evidence="4 5">JCM 13476</strain>
    </source>
</reference>
<evidence type="ECO:0000256" key="3">
    <source>
        <dbReference type="SAM" id="Coils"/>
    </source>
</evidence>
<evidence type="ECO:0000256" key="2">
    <source>
        <dbReference type="ARBA" id="ARBA00023054"/>
    </source>
</evidence>
<evidence type="ECO:0000313" key="5">
    <source>
        <dbReference type="Proteomes" id="UP001500791"/>
    </source>
</evidence>
<dbReference type="PANTHER" id="PTHR32347:SF14">
    <property type="entry name" value="EFFLUX SYSTEM COMPONENT YKNX-RELATED"/>
    <property type="match status" value="1"/>
</dbReference>
<evidence type="ECO:0000313" key="4">
    <source>
        <dbReference type="EMBL" id="GAA0388253.1"/>
    </source>
</evidence>
<evidence type="ECO:0000256" key="1">
    <source>
        <dbReference type="ARBA" id="ARBA00004196"/>
    </source>
</evidence>
<comment type="caution">
    <text evidence="4">The sequence shown here is derived from an EMBL/GenBank/DDBJ whole genome shotgun (WGS) entry which is preliminary data.</text>
</comment>
<accession>A0ABN0Y9Q8</accession>
<dbReference type="InterPro" id="IPR050465">
    <property type="entry name" value="UPF0194_transport"/>
</dbReference>
<comment type="subcellular location">
    <subcellularLocation>
        <location evidence="1">Cell envelope</location>
    </subcellularLocation>
</comment>
<dbReference type="Gene3D" id="1.10.287.470">
    <property type="entry name" value="Helix hairpin bin"/>
    <property type="match status" value="1"/>
</dbReference>
<organism evidence="4 5">
    <name type="scientific">Brevundimonas terrae</name>
    <dbReference type="NCBI Taxonomy" id="363631"/>
    <lineage>
        <taxon>Bacteria</taxon>
        <taxon>Pseudomonadati</taxon>
        <taxon>Pseudomonadota</taxon>
        <taxon>Alphaproteobacteria</taxon>
        <taxon>Caulobacterales</taxon>
        <taxon>Caulobacteraceae</taxon>
        <taxon>Brevundimonas</taxon>
    </lineage>
</organism>
<keyword evidence="5" id="KW-1185">Reference proteome</keyword>
<dbReference type="Proteomes" id="UP001500791">
    <property type="component" value="Unassembled WGS sequence"/>
</dbReference>
<keyword evidence="2 3" id="KW-0175">Coiled coil</keyword>
<gene>
    <name evidence="4" type="ORF">GCM10009093_13720</name>
</gene>
<dbReference type="EMBL" id="BAAAEJ010000006">
    <property type="protein sequence ID" value="GAA0388253.1"/>
    <property type="molecule type" value="Genomic_DNA"/>
</dbReference>
<protein>
    <submittedName>
        <fullName evidence="4">Efflux RND transporter periplasmic adaptor subunit</fullName>
    </submittedName>
</protein>
<feature type="coiled-coil region" evidence="3">
    <location>
        <begin position="119"/>
        <end position="184"/>
    </location>
</feature>
<dbReference type="SUPFAM" id="SSF111369">
    <property type="entry name" value="HlyD-like secretion proteins"/>
    <property type="match status" value="1"/>
</dbReference>
<proteinExistence type="predicted"/>
<dbReference type="PANTHER" id="PTHR32347">
    <property type="entry name" value="EFFLUX SYSTEM COMPONENT YKNX-RELATED"/>
    <property type="match status" value="1"/>
</dbReference>
<sequence>MGAGAVLLAGLLLVAFTRGGDSEVEAPPMTYTVSQGPFEIKQSFSGRIVPGEQVEIIAETDATVMDIAFRFGDRVEEGQILYRLSAADVWRKTAEARIGYLQAADTASQMDNWASGPEMNAAKRGLESARIQFEEIRRRHEEGQRLFERGLIARTEMEGLQSSLRQSEQAVTTAEEDLARTEARGRGVERQVAGLQRGLASTKLQEAVSGSEAVIRAPRAGVMVRPRSGTNGSDNSGAKVGGKVGLGQSLGVIAALDGLDVVFRVDEADLILLETGMVAAVTGPGLGGQTLQGRLLAVSGEADAGSSSEKTQFEARVRLDPLSEDVAKIMRVGMTAQVSLVLYETEQAITVPVSALNNGAPLVQVKKADGTLEIRPVTLGRIGPDRVEILSGLKVGDVVVWKP</sequence>
<dbReference type="Gene3D" id="2.40.30.170">
    <property type="match status" value="1"/>
</dbReference>
<dbReference type="Gene3D" id="2.40.50.100">
    <property type="match status" value="1"/>
</dbReference>
<name>A0ABN0Y9Q8_9CAUL</name>